<feature type="region of interest" description="Disordered" evidence="1">
    <location>
        <begin position="1121"/>
        <end position="1149"/>
    </location>
</feature>
<accession>A0A9P3UU24</accession>
<organism evidence="3 4">
    <name type="scientific">Lyophyllum shimeji</name>
    <name type="common">Hon-shimeji</name>
    <name type="synonym">Tricholoma shimeji</name>
    <dbReference type="NCBI Taxonomy" id="47721"/>
    <lineage>
        <taxon>Eukaryota</taxon>
        <taxon>Fungi</taxon>
        <taxon>Dikarya</taxon>
        <taxon>Basidiomycota</taxon>
        <taxon>Agaricomycotina</taxon>
        <taxon>Agaricomycetes</taxon>
        <taxon>Agaricomycetidae</taxon>
        <taxon>Agaricales</taxon>
        <taxon>Tricholomatineae</taxon>
        <taxon>Lyophyllaceae</taxon>
        <taxon>Lyophyllum</taxon>
    </lineage>
</organism>
<evidence type="ECO:0000256" key="1">
    <source>
        <dbReference type="SAM" id="MobiDB-lite"/>
    </source>
</evidence>
<protein>
    <recommendedName>
        <fullName evidence="2">DH domain-containing protein</fullName>
    </recommendedName>
</protein>
<feature type="compositionally biased region" description="Polar residues" evidence="1">
    <location>
        <begin position="405"/>
        <end position="418"/>
    </location>
</feature>
<dbReference type="SUPFAM" id="SSF48065">
    <property type="entry name" value="DBL homology domain (DH-domain)"/>
    <property type="match status" value="1"/>
</dbReference>
<feature type="domain" description="DH" evidence="2">
    <location>
        <begin position="859"/>
        <end position="1069"/>
    </location>
</feature>
<name>A0A9P3UU24_LYOSH</name>
<feature type="compositionally biased region" description="Low complexity" evidence="1">
    <location>
        <begin position="138"/>
        <end position="149"/>
    </location>
</feature>
<dbReference type="SMART" id="SM00325">
    <property type="entry name" value="RhoGEF"/>
    <property type="match status" value="1"/>
</dbReference>
<keyword evidence="4" id="KW-1185">Reference proteome</keyword>
<reference evidence="3" key="1">
    <citation type="submission" date="2022-07" db="EMBL/GenBank/DDBJ databases">
        <title>The genome of Lyophyllum shimeji provides insight into the initial evolution of ectomycorrhizal fungal genome.</title>
        <authorList>
            <person name="Kobayashi Y."/>
            <person name="Shibata T."/>
            <person name="Hirakawa H."/>
            <person name="Shigenobu S."/>
            <person name="Nishiyama T."/>
            <person name="Yamada A."/>
            <person name="Hasebe M."/>
            <person name="Kawaguchi M."/>
        </authorList>
    </citation>
    <scope>NUCLEOTIDE SEQUENCE</scope>
    <source>
        <strain evidence="3">AT787</strain>
    </source>
</reference>
<feature type="region of interest" description="Disordered" evidence="1">
    <location>
        <begin position="778"/>
        <end position="856"/>
    </location>
</feature>
<dbReference type="Proteomes" id="UP001063166">
    <property type="component" value="Unassembled WGS sequence"/>
</dbReference>
<feature type="compositionally biased region" description="Low complexity" evidence="1">
    <location>
        <begin position="1"/>
        <end position="10"/>
    </location>
</feature>
<evidence type="ECO:0000313" key="3">
    <source>
        <dbReference type="EMBL" id="GLB42761.1"/>
    </source>
</evidence>
<dbReference type="InterPro" id="IPR000219">
    <property type="entry name" value="DH_dom"/>
</dbReference>
<dbReference type="GO" id="GO:0005737">
    <property type="term" value="C:cytoplasm"/>
    <property type="evidence" value="ECO:0007669"/>
    <property type="project" value="TreeGrafter"/>
</dbReference>
<feature type="compositionally biased region" description="Basic and acidic residues" evidence="1">
    <location>
        <begin position="740"/>
        <end position="750"/>
    </location>
</feature>
<dbReference type="EMBL" id="BRPK01000012">
    <property type="protein sequence ID" value="GLB42761.1"/>
    <property type="molecule type" value="Genomic_DNA"/>
</dbReference>
<dbReference type="Gene3D" id="1.20.900.10">
    <property type="entry name" value="Dbl homology (DH) domain"/>
    <property type="match status" value="1"/>
</dbReference>
<comment type="caution">
    <text evidence="3">The sequence shown here is derived from an EMBL/GenBank/DDBJ whole genome shotgun (WGS) entry which is preliminary data.</text>
</comment>
<feature type="region of interest" description="Disordered" evidence="1">
    <location>
        <begin position="1"/>
        <end position="36"/>
    </location>
</feature>
<feature type="region of interest" description="Disordered" evidence="1">
    <location>
        <begin position="515"/>
        <end position="534"/>
    </location>
</feature>
<feature type="compositionally biased region" description="Basic and acidic residues" evidence="1">
    <location>
        <begin position="675"/>
        <end position="685"/>
    </location>
</feature>
<dbReference type="PROSITE" id="PS50010">
    <property type="entry name" value="DH_2"/>
    <property type="match status" value="1"/>
</dbReference>
<dbReference type="OrthoDB" id="1716625at2759"/>
<sequence length="1460" mass="159564">MPLGRSSTGRSKSRSPLPPSTYQISLSPRPFLPPSHYAAAAGIPYRADKEANDAGDTYGDPNDHYTGLFMPVAYPSDAESTSDSSLDLKANSLNDEKPSTQSSAGQRGRRQSLINDLPQLEANLLPSLRDTIHRMTRSPSGPGSAQSQGYTSYLGVPAPSGHSSARFSRSASPSGASNRNFSETSHLEAHPTSNTAIHRSDLSTPERHSNESALATDPGTLTPRRTKLARPPTKGALKPPTPKLFSRASEHNSTSGAGSSTSVRSILKKTSINNLATCTDPEGGAKRRPTLNLGFKPNMTNARPRSRTDPGSPAMVSFADENSAPPSRTGHTAALGGKEPSRLQNSSIPRPQKRHLGPQTQWSADESDFENRFQAEDREHRQFVATAEVFPSSSESDFERREKASGSSGTALENNSRNARGEQRGLGLGLNLDSGMQKDRSSIALEKQATSSSYEDGSMRSSHRTRIPQKPARSSHLSHHFSTKTAKFDHDRDDVTDEYQRRREALLGIISRLESGKQSAQRAVESARAHSGEDDFAITVSRDFAGEAEQNFNGVSQQMHDDQLEHEDQSRRGKVATQIRRERPRSSSCTPKPTFLLPTKDDEEPTTGSSSYPRAALQAERYAGSSSIPSPKAERKRKPSRSPVIPQINTTALPAALRRHSVYHRPASPNLSPSKADRGTSDKRLASRRSSGAGLPRLQDRELNQQRDESSDVDSPPYAAAARERQACGIPPSDSVGADLSRRSLPHADSDLSSVGSVYWDDSDSELSPAAEKLFKNLGGSQAKGDRRSYQSVVDKPSRPGTNPRAPSPYPSIPVTDERSRHRQASPRRDERRPRFQLPSPPPPPPKDPPKQHDETEMRRQDLILEIYQAEEAFVNRLQVFVDLFVLPLRVQDSKNWIAGVPSEIARLFDWLEDIVVLHSQILSSLKAMRNAQHPAIGRIAESIRAFVPRLEVYQPYLVKLGDAVALVDQLVRDEHSDFGEFLRVQETSPDCEGWDIQHFLVEPINLLAKFPEYFSRLLMLTPNSHRDYMSTISLVHCTDMFIRVMTEVKAREDEYDLIQKFAARIQGLAPSAQLATRERRLLHQGILHLVDVEDNDPATASHSSGISRYFPPGSLDGANTAKRASKVATAMNQWDTGRGRSGSTSSSNAGLSLGCSSSGFSTGPPATPDSLCFPSFRILMPQGRPNQARMANGKMPQSPSPAPRNGSNAPALCLGPGMPVQVFVFTDLVLLAVPASTSNPGETDGWTLLKHIGTVRALDVQLEEQGSYGLHDDFPPLPVPNVPSVLAPGSTIKVEALTVDLDKLNQPTTPDDGSVFLLRFAVPNDIHGDDAAPPSSETKDSTTRSWMSAFRRSRKFTLVSLCTLSKKHDPQLDTALETQQTVLGLLASGLPMPKSPSVQIADMRARAGGADGDREGEGEREERGWWSLRFQQVFRELQRQDLALTLAGTADASSSLVDF</sequence>
<feature type="compositionally biased region" description="Basic and acidic residues" evidence="1">
    <location>
        <begin position="698"/>
        <end position="710"/>
    </location>
</feature>
<feature type="compositionally biased region" description="Low complexity" evidence="1">
    <location>
        <begin position="159"/>
        <end position="177"/>
    </location>
</feature>
<feature type="compositionally biased region" description="Basic and acidic residues" evidence="1">
    <location>
        <begin position="369"/>
        <end position="382"/>
    </location>
</feature>
<evidence type="ECO:0000313" key="4">
    <source>
        <dbReference type="Proteomes" id="UP001063166"/>
    </source>
</evidence>
<feature type="compositionally biased region" description="Basic and acidic residues" evidence="1">
    <location>
        <begin position="559"/>
        <end position="571"/>
    </location>
</feature>
<dbReference type="PANTHER" id="PTHR12673">
    <property type="entry name" value="FACIOGENITAL DYSPLASIA PROTEIN"/>
    <property type="match status" value="1"/>
</dbReference>
<dbReference type="InterPro" id="IPR035899">
    <property type="entry name" value="DBL_dom_sf"/>
</dbReference>
<feature type="region of interest" description="Disordered" evidence="1">
    <location>
        <begin position="1187"/>
        <end position="1208"/>
    </location>
</feature>
<feature type="region of interest" description="Disordered" evidence="1">
    <location>
        <begin position="48"/>
        <end position="494"/>
    </location>
</feature>
<dbReference type="PANTHER" id="PTHR12673:SF159">
    <property type="entry name" value="LD03170P"/>
    <property type="match status" value="1"/>
</dbReference>
<dbReference type="GO" id="GO:0005085">
    <property type="term" value="F:guanyl-nucleotide exchange factor activity"/>
    <property type="evidence" value="ECO:0007669"/>
    <property type="project" value="InterPro"/>
</dbReference>
<feature type="compositionally biased region" description="Polar residues" evidence="1">
    <location>
        <begin position="251"/>
        <end position="277"/>
    </location>
</feature>
<gene>
    <name evidence="3" type="ORF">LshimejAT787_1202100</name>
</gene>
<proteinExistence type="predicted"/>
<feature type="region of interest" description="Disordered" evidence="1">
    <location>
        <begin position="547"/>
        <end position="755"/>
    </location>
</feature>
<dbReference type="Pfam" id="PF00621">
    <property type="entry name" value="RhoGEF"/>
    <property type="match status" value="1"/>
</dbReference>
<dbReference type="InterPro" id="IPR051092">
    <property type="entry name" value="FYVE_RhoGEF_PH"/>
</dbReference>
<feature type="compositionally biased region" description="Basic and acidic residues" evidence="1">
    <location>
        <begin position="198"/>
        <end position="210"/>
    </location>
</feature>
<evidence type="ECO:0000259" key="2">
    <source>
        <dbReference type="PROSITE" id="PS50010"/>
    </source>
</evidence>